<organism evidence="2">
    <name type="scientific">Medicago truncatula</name>
    <name type="common">Barrel medic</name>
    <name type="synonym">Medicago tribuloides</name>
    <dbReference type="NCBI Taxonomy" id="3880"/>
    <lineage>
        <taxon>Eukaryota</taxon>
        <taxon>Viridiplantae</taxon>
        <taxon>Streptophyta</taxon>
        <taxon>Embryophyta</taxon>
        <taxon>Tracheophyta</taxon>
        <taxon>Spermatophyta</taxon>
        <taxon>Magnoliopsida</taxon>
        <taxon>eudicotyledons</taxon>
        <taxon>Gunneridae</taxon>
        <taxon>Pentapetalae</taxon>
        <taxon>rosids</taxon>
        <taxon>fabids</taxon>
        <taxon>Fabales</taxon>
        <taxon>Fabaceae</taxon>
        <taxon>Papilionoideae</taxon>
        <taxon>50 kb inversion clade</taxon>
        <taxon>NPAAA clade</taxon>
        <taxon>Hologalegina</taxon>
        <taxon>IRL clade</taxon>
        <taxon>Trifolieae</taxon>
        <taxon>Medicago</taxon>
    </lineage>
</organism>
<feature type="region of interest" description="Disordered" evidence="1">
    <location>
        <begin position="1"/>
        <end position="21"/>
    </location>
</feature>
<accession>A0A396HE31</accession>
<reference evidence="2" key="1">
    <citation type="journal article" date="2018" name="Nat. Plants">
        <title>Whole-genome landscape of Medicago truncatula symbiotic genes.</title>
        <authorList>
            <person name="Pecrix Y."/>
            <person name="Gamas P."/>
            <person name="Carrere S."/>
        </authorList>
    </citation>
    <scope>NUCLEOTIDE SEQUENCE</scope>
    <source>
        <tissue evidence="2">Leaves</tissue>
    </source>
</reference>
<dbReference type="AlphaFoldDB" id="A0A396HE31"/>
<name>A0A396HE31_MEDTR</name>
<evidence type="ECO:0000313" key="2">
    <source>
        <dbReference type="EMBL" id="RHN50843.1"/>
    </source>
</evidence>
<evidence type="ECO:0000256" key="1">
    <source>
        <dbReference type="SAM" id="MobiDB-lite"/>
    </source>
</evidence>
<dbReference type="EMBL" id="PSQE01000006">
    <property type="protein sequence ID" value="RHN50843.1"/>
    <property type="molecule type" value="Genomic_DNA"/>
</dbReference>
<sequence>MMKKKIPSYDSDESTSDSDNVVQPLSKIISENPTATNNKILTLTRTARSGTKRPIQNLEIGRYQG</sequence>
<dbReference type="Proteomes" id="UP000265566">
    <property type="component" value="Chromosome 6"/>
</dbReference>
<protein>
    <submittedName>
        <fullName evidence="2">Uncharacterized protein</fullName>
    </submittedName>
</protein>
<comment type="caution">
    <text evidence="2">The sequence shown here is derived from an EMBL/GenBank/DDBJ whole genome shotgun (WGS) entry which is preliminary data.</text>
</comment>
<proteinExistence type="predicted"/>
<gene>
    <name evidence="2" type="ORF">MtrunA17_Chr6g0461931</name>
</gene>
<dbReference type="Gramene" id="rna35181">
    <property type="protein sequence ID" value="RHN50843.1"/>
    <property type="gene ID" value="gene35181"/>
</dbReference>